<dbReference type="InterPro" id="IPR040079">
    <property type="entry name" value="Glutathione_S-Trfase"/>
</dbReference>
<dbReference type="FunFam" id="3.40.30.10:FF:000156">
    <property type="entry name" value="Glutathione S-transferase 1"/>
    <property type="match status" value="1"/>
</dbReference>
<comment type="similarity">
    <text evidence="4">Belongs to the GST superfamily.</text>
</comment>
<dbReference type="GO" id="GO:0004364">
    <property type="term" value="F:glutathione transferase activity"/>
    <property type="evidence" value="ECO:0007669"/>
    <property type="project" value="UniProtKB-EC"/>
</dbReference>
<dbReference type="Proteomes" id="UP000198824">
    <property type="component" value="Unassembled WGS sequence"/>
</dbReference>
<dbReference type="EC" id="2.5.1.18" evidence="1"/>
<evidence type="ECO:0000259" key="6">
    <source>
        <dbReference type="PROSITE" id="PS50405"/>
    </source>
</evidence>
<dbReference type="Gene3D" id="3.40.30.10">
    <property type="entry name" value="Glutaredoxin"/>
    <property type="match status" value="1"/>
</dbReference>
<dbReference type="GO" id="GO:0004601">
    <property type="term" value="F:peroxidase activity"/>
    <property type="evidence" value="ECO:0007669"/>
    <property type="project" value="UniProtKB-ARBA"/>
</dbReference>
<feature type="domain" description="GST N-terminal" evidence="5">
    <location>
        <begin position="1"/>
        <end position="80"/>
    </location>
</feature>
<dbReference type="InterPro" id="IPR036282">
    <property type="entry name" value="Glutathione-S-Trfase_C_sf"/>
</dbReference>
<evidence type="ECO:0000256" key="3">
    <source>
        <dbReference type="ARBA" id="ARBA00047960"/>
    </source>
</evidence>
<evidence type="ECO:0000313" key="8">
    <source>
        <dbReference type="Proteomes" id="UP000198824"/>
    </source>
</evidence>
<dbReference type="GO" id="GO:0005737">
    <property type="term" value="C:cytoplasm"/>
    <property type="evidence" value="ECO:0007669"/>
    <property type="project" value="UniProtKB-ARBA"/>
</dbReference>
<dbReference type="PROSITE" id="PS50404">
    <property type="entry name" value="GST_NTER"/>
    <property type="match status" value="1"/>
</dbReference>
<dbReference type="RefSeq" id="WP_093313914.1">
    <property type="nucleotide sequence ID" value="NZ_FOZG01000001.1"/>
</dbReference>
<dbReference type="InterPro" id="IPR010987">
    <property type="entry name" value="Glutathione-S-Trfase_C-like"/>
</dbReference>
<evidence type="ECO:0000256" key="2">
    <source>
        <dbReference type="ARBA" id="ARBA00022679"/>
    </source>
</evidence>
<evidence type="ECO:0000259" key="5">
    <source>
        <dbReference type="PROSITE" id="PS50404"/>
    </source>
</evidence>
<dbReference type="PANTHER" id="PTHR44051:SF9">
    <property type="entry name" value="GLUTATHIONE S-TRANSFERASE 1"/>
    <property type="match status" value="1"/>
</dbReference>
<dbReference type="STRING" id="1166337.SAMN05192580_1694"/>
<reference evidence="7 8" key="1">
    <citation type="submission" date="2016-10" db="EMBL/GenBank/DDBJ databases">
        <authorList>
            <person name="de Groot N.N."/>
        </authorList>
    </citation>
    <scope>NUCLEOTIDE SEQUENCE [LARGE SCALE GENOMIC DNA]</scope>
    <source>
        <strain evidence="7 8">S5-249</strain>
    </source>
</reference>
<dbReference type="SUPFAM" id="SSF52833">
    <property type="entry name" value="Thioredoxin-like"/>
    <property type="match status" value="1"/>
</dbReference>
<dbReference type="PROSITE" id="PS50405">
    <property type="entry name" value="GST_CTER"/>
    <property type="match status" value="1"/>
</dbReference>
<evidence type="ECO:0000256" key="4">
    <source>
        <dbReference type="RuleBase" id="RU003494"/>
    </source>
</evidence>
<proteinExistence type="inferred from homology"/>
<dbReference type="InterPro" id="IPR036249">
    <property type="entry name" value="Thioredoxin-like_sf"/>
</dbReference>
<dbReference type="SUPFAM" id="SSF47616">
    <property type="entry name" value="GST C-terminal domain-like"/>
    <property type="match status" value="1"/>
</dbReference>
<evidence type="ECO:0000256" key="1">
    <source>
        <dbReference type="ARBA" id="ARBA00012452"/>
    </source>
</evidence>
<dbReference type="PANTHER" id="PTHR44051">
    <property type="entry name" value="GLUTATHIONE S-TRANSFERASE-RELATED"/>
    <property type="match status" value="1"/>
</dbReference>
<dbReference type="SFLD" id="SFLDS00019">
    <property type="entry name" value="Glutathione_Transferase_(cytos"/>
    <property type="match status" value="1"/>
</dbReference>
<dbReference type="EMBL" id="FOZG01000001">
    <property type="protein sequence ID" value="SFR90097.1"/>
    <property type="molecule type" value="Genomic_DNA"/>
</dbReference>
<organism evidence="7 8">
    <name type="scientific">Sphingomonas jatrophae</name>
    <dbReference type="NCBI Taxonomy" id="1166337"/>
    <lineage>
        <taxon>Bacteria</taxon>
        <taxon>Pseudomonadati</taxon>
        <taxon>Pseudomonadota</taxon>
        <taxon>Alphaproteobacteria</taxon>
        <taxon>Sphingomonadales</taxon>
        <taxon>Sphingomonadaceae</taxon>
        <taxon>Sphingomonas</taxon>
    </lineage>
</organism>
<accession>A0A1I6KFW5</accession>
<dbReference type="Pfam" id="PF02798">
    <property type="entry name" value="GST_N"/>
    <property type="match status" value="1"/>
</dbReference>
<dbReference type="Gene3D" id="1.20.1050.10">
    <property type="match status" value="1"/>
</dbReference>
<dbReference type="InterPro" id="IPR004046">
    <property type="entry name" value="GST_C"/>
</dbReference>
<keyword evidence="2 7" id="KW-0808">Transferase</keyword>
<feature type="domain" description="GST C-terminal" evidence="6">
    <location>
        <begin position="86"/>
        <end position="208"/>
    </location>
</feature>
<sequence length="214" mass="23747">MITVHHLQNSRSIRILWLLEELGLPYEIVHYDRHEQLFAPPDYRRLHGLGKAPVITDGTRVVAESGAIIEYVIEVHGDGRLRPAVGSDDWVRYLQWMHLIEGSVMLPYILGIYIDMLGDGGAPVKPRAESEIALHFGFMEQELTGRDFVVGDALTGADIQATFLLDAAAERGLLGDYPALARYRAYMVARPAYARALKKGGAYRIADLTAAAMS</sequence>
<keyword evidence="8" id="KW-1185">Reference proteome</keyword>
<dbReference type="CDD" id="cd03046">
    <property type="entry name" value="GST_N_GTT1_like"/>
    <property type="match status" value="1"/>
</dbReference>
<dbReference type="SFLD" id="SFLDG00358">
    <property type="entry name" value="Main_(cytGST)"/>
    <property type="match status" value="1"/>
</dbReference>
<dbReference type="SFLD" id="SFLDG01150">
    <property type="entry name" value="Main.1:_Beta-like"/>
    <property type="match status" value="1"/>
</dbReference>
<dbReference type="OrthoDB" id="9810080at2"/>
<dbReference type="Pfam" id="PF00043">
    <property type="entry name" value="GST_C"/>
    <property type="match status" value="1"/>
</dbReference>
<gene>
    <name evidence="7" type="ORF">SAMN05192580_1694</name>
</gene>
<protein>
    <recommendedName>
        <fullName evidence="1">glutathione transferase</fullName>
        <ecNumber evidence="1">2.5.1.18</ecNumber>
    </recommendedName>
</protein>
<comment type="catalytic activity">
    <reaction evidence="3">
        <text>RX + glutathione = an S-substituted glutathione + a halide anion + H(+)</text>
        <dbReference type="Rhea" id="RHEA:16437"/>
        <dbReference type="ChEBI" id="CHEBI:15378"/>
        <dbReference type="ChEBI" id="CHEBI:16042"/>
        <dbReference type="ChEBI" id="CHEBI:17792"/>
        <dbReference type="ChEBI" id="CHEBI:57925"/>
        <dbReference type="ChEBI" id="CHEBI:90779"/>
        <dbReference type="EC" id="2.5.1.18"/>
    </reaction>
</comment>
<dbReference type="InterPro" id="IPR004045">
    <property type="entry name" value="Glutathione_S-Trfase_N"/>
</dbReference>
<name>A0A1I6KFW5_9SPHN</name>
<dbReference type="AlphaFoldDB" id="A0A1I6KFW5"/>
<evidence type="ECO:0000313" key="7">
    <source>
        <dbReference type="EMBL" id="SFR90097.1"/>
    </source>
</evidence>